<dbReference type="AlphaFoldDB" id="A0A4Z2EB65"/>
<sequence length="62" mass="6848">MGRILVLQTEVTQSRCVASNAQGENEGLNTLTQDLREVSVSTAAESSFCRRCISSWRTHMTS</sequence>
<keyword evidence="2" id="KW-1185">Reference proteome</keyword>
<protein>
    <submittedName>
        <fullName evidence="1">Uncharacterized protein</fullName>
    </submittedName>
</protein>
<evidence type="ECO:0000313" key="2">
    <source>
        <dbReference type="Proteomes" id="UP000314294"/>
    </source>
</evidence>
<reference evidence="1 2" key="1">
    <citation type="submission" date="2019-03" db="EMBL/GenBank/DDBJ databases">
        <title>First draft genome of Liparis tanakae, snailfish: a comprehensive survey of snailfish specific genes.</title>
        <authorList>
            <person name="Kim W."/>
            <person name="Song I."/>
            <person name="Jeong J.-H."/>
            <person name="Kim D."/>
            <person name="Kim S."/>
            <person name="Ryu S."/>
            <person name="Song J.Y."/>
            <person name="Lee S.K."/>
        </authorList>
    </citation>
    <scope>NUCLEOTIDE SEQUENCE [LARGE SCALE GENOMIC DNA]</scope>
    <source>
        <tissue evidence="1">Muscle</tissue>
    </source>
</reference>
<accession>A0A4Z2EB65</accession>
<proteinExistence type="predicted"/>
<organism evidence="1 2">
    <name type="scientific">Liparis tanakae</name>
    <name type="common">Tanaka's snailfish</name>
    <dbReference type="NCBI Taxonomy" id="230148"/>
    <lineage>
        <taxon>Eukaryota</taxon>
        <taxon>Metazoa</taxon>
        <taxon>Chordata</taxon>
        <taxon>Craniata</taxon>
        <taxon>Vertebrata</taxon>
        <taxon>Euteleostomi</taxon>
        <taxon>Actinopterygii</taxon>
        <taxon>Neopterygii</taxon>
        <taxon>Teleostei</taxon>
        <taxon>Neoteleostei</taxon>
        <taxon>Acanthomorphata</taxon>
        <taxon>Eupercaria</taxon>
        <taxon>Perciformes</taxon>
        <taxon>Cottioidei</taxon>
        <taxon>Cottales</taxon>
        <taxon>Liparidae</taxon>
        <taxon>Liparis</taxon>
    </lineage>
</organism>
<name>A0A4Z2EB65_9TELE</name>
<dbReference type="EMBL" id="SRLO01011626">
    <property type="protein sequence ID" value="TNN25800.1"/>
    <property type="molecule type" value="Genomic_DNA"/>
</dbReference>
<evidence type="ECO:0000313" key="1">
    <source>
        <dbReference type="EMBL" id="TNN25800.1"/>
    </source>
</evidence>
<comment type="caution">
    <text evidence="1">The sequence shown here is derived from an EMBL/GenBank/DDBJ whole genome shotgun (WGS) entry which is preliminary data.</text>
</comment>
<dbReference type="Proteomes" id="UP000314294">
    <property type="component" value="Unassembled WGS sequence"/>
</dbReference>
<gene>
    <name evidence="1" type="ORF">EYF80_064068</name>
</gene>